<dbReference type="EMBL" id="JAOB01000026">
    <property type="protein sequence ID" value="EUA65682.1"/>
    <property type="molecule type" value="Genomic_DNA"/>
</dbReference>
<dbReference type="AlphaFoldDB" id="X8DAN3"/>
<dbReference type="PATRIC" id="fig|1299334.3.peg.2135"/>
<reference evidence="2" key="1">
    <citation type="submission" date="2014-01" db="EMBL/GenBank/DDBJ databases">
        <authorList>
            <person name="Brown-Elliot B."/>
            <person name="Wallace R."/>
            <person name="Lenaerts A."/>
            <person name="Ordway D."/>
            <person name="DeGroote M.A."/>
            <person name="Parker T."/>
            <person name="Sizemore C."/>
            <person name="Tallon L.J."/>
            <person name="Sadzewicz L.K."/>
            <person name="Sengamalay N."/>
            <person name="Fraser C.M."/>
            <person name="Hine E."/>
            <person name="Shefchek K.A."/>
            <person name="Das S.P."/>
            <person name="Tettelin H."/>
        </authorList>
    </citation>
    <scope>NUCLEOTIDE SEQUENCE [LARGE SCALE GENOMIC DNA]</scope>
    <source>
        <strain evidence="2">4042</strain>
    </source>
</reference>
<dbReference type="PROSITE" id="PS00455">
    <property type="entry name" value="AMP_BINDING"/>
    <property type="match status" value="1"/>
</dbReference>
<dbReference type="GO" id="GO:0044550">
    <property type="term" value="P:secondary metabolite biosynthetic process"/>
    <property type="evidence" value="ECO:0007669"/>
    <property type="project" value="TreeGrafter"/>
</dbReference>
<proteinExistence type="predicted"/>
<feature type="domain" description="AMP-dependent synthetase/ligase" evidence="1">
    <location>
        <begin position="23"/>
        <end position="284"/>
    </location>
</feature>
<organism evidence="2">
    <name type="scientific">Mycobacterium xenopi 4042</name>
    <dbReference type="NCBI Taxonomy" id="1299334"/>
    <lineage>
        <taxon>Bacteria</taxon>
        <taxon>Bacillati</taxon>
        <taxon>Actinomycetota</taxon>
        <taxon>Actinomycetes</taxon>
        <taxon>Mycobacteriales</taxon>
        <taxon>Mycobacteriaceae</taxon>
        <taxon>Mycobacterium</taxon>
    </lineage>
</organism>
<dbReference type="InterPro" id="IPR020845">
    <property type="entry name" value="AMP-binding_CS"/>
</dbReference>
<comment type="caution">
    <text evidence="2">The sequence shown here is derived from an EMBL/GenBank/DDBJ whole genome shotgun (WGS) entry which is preliminary data.</text>
</comment>
<accession>X8DAN3</accession>
<dbReference type="InterPro" id="IPR000873">
    <property type="entry name" value="AMP-dep_synth/lig_dom"/>
</dbReference>
<dbReference type="Pfam" id="PF00501">
    <property type="entry name" value="AMP-binding"/>
    <property type="match status" value="1"/>
</dbReference>
<protein>
    <submittedName>
        <fullName evidence="2">AMP-binding enzyme family protein</fullName>
    </submittedName>
</protein>
<dbReference type="Gene3D" id="3.30.300.30">
    <property type="match status" value="1"/>
</dbReference>
<dbReference type="SUPFAM" id="SSF56801">
    <property type="entry name" value="Acetyl-CoA synthetase-like"/>
    <property type="match status" value="1"/>
</dbReference>
<dbReference type="Gene3D" id="3.40.50.980">
    <property type="match status" value="2"/>
</dbReference>
<dbReference type="PANTHER" id="PTHR45527">
    <property type="entry name" value="NONRIBOSOMAL PEPTIDE SYNTHETASE"/>
    <property type="match status" value="1"/>
</dbReference>
<dbReference type="InterPro" id="IPR045851">
    <property type="entry name" value="AMP-bd_C_sf"/>
</dbReference>
<dbReference type="GO" id="GO:0031177">
    <property type="term" value="F:phosphopantetheine binding"/>
    <property type="evidence" value="ECO:0007669"/>
    <property type="project" value="TreeGrafter"/>
</dbReference>
<dbReference type="GO" id="GO:0005737">
    <property type="term" value="C:cytoplasm"/>
    <property type="evidence" value="ECO:0007669"/>
    <property type="project" value="TreeGrafter"/>
</dbReference>
<dbReference type="GO" id="GO:0043041">
    <property type="term" value="P:amino acid activation for nonribosomal peptide biosynthetic process"/>
    <property type="evidence" value="ECO:0007669"/>
    <property type="project" value="TreeGrafter"/>
</dbReference>
<sequence>MCGAADGAFSPGRDRNLGGAEDRAAYLPIDPAHPRARTDFMLADAAPVAAITTAELADRFDGHGVVVVEADDPAIGAQPSTALPTPPPDEIAHIIYTSGTTGVPKGVAVTQRNVTQLFDSLAAGVELRVGQVWTQCHSYAFDFSVWEIWGALLHGGRLVVVPDSVTRSPEDFHALLVGEQVSVLTQTPSAVTALTPQGVDAALVIGAEACRPRWWTGGRRRVMVNVYGPTETTMWASKSAPLTPGSGAPPIGSPVSGRRCSCWTGGCAGVARVVGELYVAGAGWGAGIGGGRVDRIAVCGLPVRRIGGTHVSHWGSGVLACRRAAGVSRPADEQVKIRGYRIELGEIQAALSQLEGWSRRR</sequence>
<evidence type="ECO:0000259" key="1">
    <source>
        <dbReference type="Pfam" id="PF00501"/>
    </source>
</evidence>
<evidence type="ECO:0000313" key="2">
    <source>
        <dbReference type="EMBL" id="EUA65682.1"/>
    </source>
</evidence>
<dbReference type="PANTHER" id="PTHR45527:SF14">
    <property type="entry name" value="PLIPASTATIN SYNTHASE SUBUNIT B"/>
    <property type="match status" value="1"/>
</dbReference>
<name>X8DAN3_MYCXE</name>
<gene>
    <name evidence="2" type="ORF">I553_7971</name>
</gene>